<evidence type="ECO:0000256" key="3">
    <source>
        <dbReference type="ARBA" id="ARBA00023015"/>
    </source>
</evidence>
<dbReference type="GO" id="GO:0003723">
    <property type="term" value="F:RNA binding"/>
    <property type="evidence" value="ECO:0007669"/>
    <property type="project" value="InterPro"/>
</dbReference>
<dbReference type="Gene3D" id="1.10.10.10">
    <property type="entry name" value="Winged helix-like DNA-binding domain superfamily/Winged helix DNA-binding domain"/>
    <property type="match status" value="1"/>
</dbReference>
<evidence type="ECO:0000256" key="1">
    <source>
        <dbReference type="ARBA" id="ARBA00022679"/>
    </source>
</evidence>
<evidence type="ECO:0000256" key="2">
    <source>
        <dbReference type="ARBA" id="ARBA00022777"/>
    </source>
</evidence>
<sequence length="243" mass="26097">MTEANEDSAVLQLQDILIGADNVDGFLEGLAGFAASTLTGMAGTAVECAITLKRRRQTSTVAGSSPRAVELDHIEQRVGDGPCIRALFTMAPELLNDVRTDDRWPEYQKQLAEHGVYSSLGVPLDIGDGASAALNFFGPTPGLFTSELFDRAVEFGDLASRTLHLSVRIGAAQARAQNLEAAMQSRTAIDVACGVIMAQNRCSQKEAMEILTKVSSNRNQKLRDVAMELLGRLTGSAVETHFE</sequence>
<dbReference type="RefSeq" id="WP_003800557.1">
    <property type="nucleotide sequence ID" value="NZ_CP159279.1"/>
</dbReference>
<reference evidence="6" key="1">
    <citation type="submission" date="2024-06" db="EMBL/GenBank/DDBJ databases">
        <title>Biodegradation of dimethachlon by Arthrobacter sp. K5: mechanistic insights and ecological implications.</title>
        <authorList>
            <person name="Hu S."/>
            <person name="Lu P."/>
        </authorList>
    </citation>
    <scope>NUCLEOTIDE SEQUENCE</scope>
    <source>
        <strain evidence="6">K5</strain>
    </source>
</reference>
<dbReference type="InterPro" id="IPR003018">
    <property type="entry name" value="GAF"/>
</dbReference>
<dbReference type="GO" id="GO:0016301">
    <property type="term" value="F:kinase activity"/>
    <property type="evidence" value="ECO:0007669"/>
    <property type="project" value="UniProtKB-KW"/>
</dbReference>
<dbReference type="Pfam" id="PF03861">
    <property type="entry name" value="ANTAR"/>
    <property type="match status" value="1"/>
</dbReference>
<dbReference type="Gene3D" id="3.30.450.40">
    <property type="match status" value="1"/>
</dbReference>
<dbReference type="EMBL" id="CP159279">
    <property type="protein sequence ID" value="XCH10141.1"/>
    <property type="molecule type" value="Genomic_DNA"/>
</dbReference>
<dbReference type="InterPro" id="IPR011006">
    <property type="entry name" value="CheY-like_superfamily"/>
</dbReference>
<name>A0AAU8EMU8_9MICC</name>
<organism evidence="6">
    <name type="scientific">Arthrobacter sp. K5</name>
    <dbReference type="NCBI Taxonomy" id="2839623"/>
    <lineage>
        <taxon>Bacteria</taxon>
        <taxon>Bacillati</taxon>
        <taxon>Actinomycetota</taxon>
        <taxon>Actinomycetes</taxon>
        <taxon>Micrococcales</taxon>
        <taxon>Micrococcaceae</taxon>
        <taxon>Arthrobacter</taxon>
    </lineage>
</organism>
<dbReference type="SUPFAM" id="SSF55781">
    <property type="entry name" value="GAF domain-like"/>
    <property type="match status" value="1"/>
</dbReference>
<dbReference type="SUPFAM" id="SSF52172">
    <property type="entry name" value="CheY-like"/>
    <property type="match status" value="1"/>
</dbReference>
<dbReference type="InterPro" id="IPR012074">
    <property type="entry name" value="GAF_ANTAR"/>
</dbReference>
<keyword evidence="3" id="KW-0805">Transcription regulation</keyword>
<dbReference type="AlphaFoldDB" id="A0AAU8EMU8"/>
<dbReference type="SMART" id="SM01012">
    <property type="entry name" value="ANTAR"/>
    <property type="match status" value="1"/>
</dbReference>
<keyword evidence="4" id="KW-0804">Transcription</keyword>
<dbReference type="InterPro" id="IPR005561">
    <property type="entry name" value="ANTAR"/>
</dbReference>
<dbReference type="PIRSF" id="PIRSF036625">
    <property type="entry name" value="GAF_ANTAR"/>
    <property type="match status" value="1"/>
</dbReference>
<protein>
    <submittedName>
        <fullName evidence="6">GAF and ANTAR domain-containing protein</fullName>
    </submittedName>
</protein>
<keyword evidence="2" id="KW-0418">Kinase</keyword>
<feature type="domain" description="ANTAR" evidence="5">
    <location>
        <begin position="169"/>
        <end position="230"/>
    </location>
</feature>
<dbReference type="PROSITE" id="PS50921">
    <property type="entry name" value="ANTAR"/>
    <property type="match status" value="1"/>
</dbReference>
<evidence type="ECO:0000313" key="6">
    <source>
        <dbReference type="EMBL" id="XCH10141.1"/>
    </source>
</evidence>
<gene>
    <name evidence="6" type="ORF">ABRP34_15010</name>
</gene>
<dbReference type="InterPro" id="IPR036388">
    <property type="entry name" value="WH-like_DNA-bd_sf"/>
</dbReference>
<accession>A0AAU8EMU8</accession>
<proteinExistence type="predicted"/>
<dbReference type="InterPro" id="IPR029016">
    <property type="entry name" value="GAF-like_dom_sf"/>
</dbReference>
<dbReference type="Pfam" id="PF13185">
    <property type="entry name" value="GAF_2"/>
    <property type="match status" value="1"/>
</dbReference>
<keyword evidence="1" id="KW-0808">Transferase</keyword>
<evidence type="ECO:0000256" key="4">
    <source>
        <dbReference type="ARBA" id="ARBA00023163"/>
    </source>
</evidence>
<evidence type="ECO:0000259" key="5">
    <source>
        <dbReference type="PROSITE" id="PS50921"/>
    </source>
</evidence>